<evidence type="ECO:0000313" key="1">
    <source>
        <dbReference type="EMBL" id="KAF4674864.1"/>
    </source>
</evidence>
<evidence type="ECO:0000313" key="2">
    <source>
        <dbReference type="Proteomes" id="UP000591131"/>
    </source>
</evidence>
<dbReference type="AlphaFoldDB" id="A0A7J6MTL0"/>
<name>A0A7J6MTL0_PERCH</name>
<gene>
    <name evidence="1" type="ORF">FOL47_008612</name>
</gene>
<dbReference type="EMBL" id="JAAPAO010000056">
    <property type="protein sequence ID" value="KAF4674864.1"/>
    <property type="molecule type" value="Genomic_DNA"/>
</dbReference>
<comment type="caution">
    <text evidence="1">The sequence shown here is derived from an EMBL/GenBank/DDBJ whole genome shotgun (WGS) entry which is preliminary data.</text>
</comment>
<accession>A0A7J6MTL0</accession>
<protein>
    <submittedName>
        <fullName evidence="1">Uncharacterized protein</fullName>
    </submittedName>
</protein>
<proteinExistence type="predicted"/>
<keyword evidence="2" id="KW-1185">Reference proteome</keyword>
<dbReference type="Proteomes" id="UP000591131">
    <property type="component" value="Unassembled WGS sequence"/>
</dbReference>
<reference evidence="1 2" key="1">
    <citation type="submission" date="2020-04" db="EMBL/GenBank/DDBJ databases">
        <title>Perkinsus chesapeaki whole genome sequence.</title>
        <authorList>
            <person name="Bogema D.R."/>
        </authorList>
    </citation>
    <scope>NUCLEOTIDE SEQUENCE [LARGE SCALE GENOMIC DNA]</scope>
    <source>
        <strain evidence="1">ATCC PRA-425</strain>
    </source>
</reference>
<organism evidence="1 2">
    <name type="scientific">Perkinsus chesapeaki</name>
    <name type="common">Clam parasite</name>
    <name type="synonym">Perkinsus andrewsi</name>
    <dbReference type="NCBI Taxonomy" id="330153"/>
    <lineage>
        <taxon>Eukaryota</taxon>
        <taxon>Sar</taxon>
        <taxon>Alveolata</taxon>
        <taxon>Perkinsozoa</taxon>
        <taxon>Perkinsea</taxon>
        <taxon>Perkinsida</taxon>
        <taxon>Perkinsidae</taxon>
        <taxon>Perkinsus</taxon>
    </lineage>
</organism>
<sequence>MAVCGYAAAGIIPTVSEWRNDNLAGRVLLLSGLAAGNSSATSTDRENYGFVPAAFEILDWLYLSGAIVQAVLMSDASQKEIRRAYCRALFPHHPGRVCAD</sequence>